<proteinExistence type="predicted"/>
<gene>
    <name evidence="2" type="ORF">ACFOGJ_07855</name>
</gene>
<sequence length="131" mass="14812">MPVKKLEHYTIRCSDLERTKDFYCNILGLEVGPRPPFAFRGYWLYAGDTPSVHLVDRAETQPVSGKRHTAEDTGPVDHVAFLARDLEATIAMLRDHDVPFREGSLQGVMHQIFLADPDNITVELTFREGEG</sequence>
<dbReference type="PROSITE" id="PS51819">
    <property type="entry name" value="VOC"/>
    <property type="match status" value="1"/>
</dbReference>
<dbReference type="PANTHER" id="PTHR46142">
    <property type="match status" value="1"/>
</dbReference>
<dbReference type="Proteomes" id="UP001595528">
    <property type="component" value="Unassembled WGS sequence"/>
</dbReference>
<dbReference type="InterPro" id="IPR004360">
    <property type="entry name" value="Glyas_Fos-R_dOase_dom"/>
</dbReference>
<name>A0ABV7KXN9_9PROT</name>
<dbReference type="InterPro" id="IPR037523">
    <property type="entry name" value="VOC_core"/>
</dbReference>
<evidence type="ECO:0000313" key="3">
    <source>
        <dbReference type="Proteomes" id="UP001595528"/>
    </source>
</evidence>
<dbReference type="InterPro" id="IPR029068">
    <property type="entry name" value="Glyas_Bleomycin-R_OHBP_Dase"/>
</dbReference>
<dbReference type="RefSeq" id="WP_379899300.1">
    <property type="nucleotide sequence ID" value="NZ_JBHRTR010000020.1"/>
</dbReference>
<dbReference type="PANTHER" id="PTHR46142:SF3">
    <property type="entry name" value="F18B13.24 PROTEIN"/>
    <property type="match status" value="1"/>
</dbReference>
<keyword evidence="3" id="KW-1185">Reference proteome</keyword>
<dbReference type="EMBL" id="JBHRTR010000020">
    <property type="protein sequence ID" value="MFC3227137.1"/>
    <property type="molecule type" value="Genomic_DNA"/>
</dbReference>
<dbReference type="Gene3D" id="3.10.180.10">
    <property type="entry name" value="2,3-Dihydroxybiphenyl 1,2-Dioxygenase, domain 1"/>
    <property type="match status" value="1"/>
</dbReference>
<protein>
    <submittedName>
        <fullName evidence="2">VOC family protein</fullName>
    </submittedName>
</protein>
<accession>A0ABV7KXN9</accession>
<evidence type="ECO:0000259" key="1">
    <source>
        <dbReference type="PROSITE" id="PS51819"/>
    </source>
</evidence>
<reference evidence="3" key="1">
    <citation type="journal article" date="2019" name="Int. J. Syst. Evol. Microbiol.">
        <title>The Global Catalogue of Microorganisms (GCM) 10K type strain sequencing project: providing services to taxonomists for standard genome sequencing and annotation.</title>
        <authorList>
            <consortium name="The Broad Institute Genomics Platform"/>
            <consortium name="The Broad Institute Genome Sequencing Center for Infectious Disease"/>
            <person name="Wu L."/>
            <person name="Ma J."/>
        </authorList>
    </citation>
    <scope>NUCLEOTIDE SEQUENCE [LARGE SCALE GENOMIC DNA]</scope>
    <source>
        <strain evidence="3">KCTC 42964</strain>
    </source>
</reference>
<feature type="domain" description="VOC" evidence="1">
    <location>
        <begin position="5"/>
        <end position="127"/>
    </location>
</feature>
<dbReference type="Pfam" id="PF00903">
    <property type="entry name" value="Glyoxalase"/>
    <property type="match status" value="1"/>
</dbReference>
<organism evidence="2 3">
    <name type="scientific">Marinibaculum pumilum</name>
    <dbReference type="NCBI Taxonomy" id="1766165"/>
    <lineage>
        <taxon>Bacteria</taxon>
        <taxon>Pseudomonadati</taxon>
        <taxon>Pseudomonadota</taxon>
        <taxon>Alphaproteobacteria</taxon>
        <taxon>Rhodospirillales</taxon>
        <taxon>Rhodospirillaceae</taxon>
        <taxon>Marinibaculum</taxon>
    </lineage>
</organism>
<dbReference type="SUPFAM" id="SSF54593">
    <property type="entry name" value="Glyoxalase/Bleomycin resistance protein/Dihydroxybiphenyl dioxygenase"/>
    <property type="match status" value="1"/>
</dbReference>
<comment type="caution">
    <text evidence="2">The sequence shown here is derived from an EMBL/GenBank/DDBJ whole genome shotgun (WGS) entry which is preliminary data.</text>
</comment>
<evidence type="ECO:0000313" key="2">
    <source>
        <dbReference type="EMBL" id="MFC3227137.1"/>
    </source>
</evidence>